<protein>
    <submittedName>
        <fullName evidence="1">Uncharacterized protein</fullName>
    </submittedName>
</protein>
<comment type="caution">
    <text evidence="1">The sequence shown here is derived from an EMBL/GenBank/DDBJ whole genome shotgun (WGS) entry which is preliminary data.</text>
</comment>
<reference evidence="1 2" key="1">
    <citation type="submission" date="2022-05" db="EMBL/GenBank/DDBJ databases">
        <authorList>
            <consortium name="Genoscope - CEA"/>
            <person name="William W."/>
        </authorList>
    </citation>
    <scope>NUCLEOTIDE SEQUENCE [LARGE SCALE GENOMIC DNA]</scope>
</reference>
<evidence type="ECO:0000313" key="1">
    <source>
        <dbReference type="EMBL" id="CAH3020267.1"/>
    </source>
</evidence>
<gene>
    <name evidence="1" type="ORF">PEVE_00006503</name>
</gene>
<keyword evidence="2" id="KW-1185">Reference proteome</keyword>
<dbReference type="Proteomes" id="UP001159427">
    <property type="component" value="Unassembled WGS sequence"/>
</dbReference>
<evidence type="ECO:0000313" key="2">
    <source>
        <dbReference type="Proteomes" id="UP001159427"/>
    </source>
</evidence>
<sequence length="153" mass="17021">STPFTSAASEGFRASPGKAVSRDLRLGLKVLGHVSCMQDGRIPKNVLYGELCHWNQTCRGPPRRFIEVCKRDLKAGNINPAAWEAVAVDRSHRRLAFKESTLACEEWNEAQTAVGSISTHRAIHGIHLQQLQQSLPIQNRIVPQPQKALQLNH</sequence>
<dbReference type="EMBL" id="CALNXI010000142">
    <property type="protein sequence ID" value="CAH3020267.1"/>
    <property type="molecule type" value="Genomic_DNA"/>
</dbReference>
<proteinExistence type="predicted"/>
<organism evidence="1 2">
    <name type="scientific">Porites evermanni</name>
    <dbReference type="NCBI Taxonomy" id="104178"/>
    <lineage>
        <taxon>Eukaryota</taxon>
        <taxon>Metazoa</taxon>
        <taxon>Cnidaria</taxon>
        <taxon>Anthozoa</taxon>
        <taxon>Hexacorallia</taxon>
        <taxon>Scleractinia</taxon>
        <taxon>Fungiina</taxon>
        <taxon>Poritidae</taxon>
        <taxon>Porites</taxon>
    </lineage>
</organism>
<accession>A0ABN8LT55</accession>
<name>A0ABN8LT55_9CNID</name>
<feature type="non-terminal residue" evidence="1">
    <location>
        <position position="1"/>
    </location>
</feature>